<keyword evidence="4 5" id="KW-0408">Iron</keyword>
<dbReference type="GO" id="GO:0004497">
    <property type="term" value="F:monooxygenase activity"/>
    <property type="evidence" value="ECO:0007669"/>
    <property type="project" value="UniProtKB-KW"/>
</dbReference>
<dbReference type="GO" id="GO:0016705">
    <property type="term" value="F:oxidoreductase activity, acting on paired donors, with incorporation or reduction of molecular oxygen"/>
    <property type="evidence" value="ECO:0007669"/>
    <property type="project" value="InterPro"/>
</dbReference>
<dbReference type="PANTHER" id="PTHR24291">
    <property type="entry name" value="CYTOCHROME P450 FAMILY 4"/>
    <property type="match status" value="1"/>
</dbReference>
<dbReference type="CDD" id="cd00302">
    <property type="entry name" value="cytochrome_P450"/>
    <property type="match status" value="1"/>
</dbReference>
<comment type="cofactor">
    <cofactor evidence="4">
        <name>heme</name>
        <dbReference type="ChEBI" id="CHEBI:30413"/>
    </cofactor>
</comment>
<keyword evidence="4 5" id="KW-0479">Metal-binding</keyword>
<name>A0AAD4PCL3_PERFH</name>
<keyword evidence="3 5" id="KW-0560">Oxidoreductase</keyword>
<reference evidence="6 7" key="1">
    <citation type="journal article" date="2021" name="Nat. Commun.">
        <title>Incipient diploidization of the medicinal plant Perilla within 10,000 years.</title>
        <authorList>
            <person name="Zhang Y."/>
            <person name="Shen Q."/>
            <person name="Leng L."/>
            <person name="Zhang D."/>
            <person name="Chen S."/>
            <person name="Shi Y."/>
            <person name="Ning Z."/>
            <person name="Chen S."/>
        </authorList>
    </citation>
    <scope>NUCLEOTIDE SEQUENCE [LARGE SCALE GENOMIC DNA]</scope>
    <source>
        <strain evidence="7">cv. PC099</strain>
    </source>
</reference>
<keyword evidence="5" id="KW-0503">Monooxygenase</keyword>
<evidence type="ECO:0000256" key="1">
    <source>
        <dbReference type="ARBA" id="ARBA00004167"/>
    </source>
</evidence>
<dbReference type="PRINTS" id="PR00385">
    <property type="entry name" value="P450"/>
</dbReference>
<organism evidence="6 7">
    <name type="scientific">Perilla frutescens var. hirtella</name>
    <name type="common">Perilla citriodora</name>
    <name type="synonym">Perilla setoyensis</name>
    <dbReference type="NCBI Taxonomy" id="608512"/>
    <lineage>
        <taxon>Eukaryota</taxon>
        <taxon>Viridiplantae</taxon>
        <taxon>Streptophyta</taxon>
        <taxon>Embryophyta</taxon>
        <taxon>Tracheophyta</taxon>
        <taxon>Spermatophyta</taxon>
        <taxon>Magnoliopsida</taxon>
        <taxon>eudicotyledons</taxon>
        <taxon>Gunneridae</taxon>
        <taxon>Pentapetalae</taxon>
        <taxon>asterids</taxon>
        <taxon>lamiids</taxon>
        <taxon>Lamiales</taxon>
        <taxon>Lamiaceae</taxon>
        <taxon>Nepetoideae</taxon>
        <taxon>Elsholtzieae</taxon>
        <taxon>Perilla</taxon>
    </lineage>
</organism>
<dbReference type="Pfam" id="PF00067">
    <property type="entry name" value="p450"/>
    <property type="match status" value="1"/>
</dbReference>
<dbReference type="Gene3D" id="1.10.630.10">
    <property type="entry name" value="Cytochrome P450"/>
    <property type="match status" value="1"/>
</dbReference>
<accession>A0AAD4PCL3</accession>
<keyword evidence="4 5" id="KW-0349">Heme</keyword>
<evidence type="ECO:0000313" key="7">
    <source>
        <dbReference type="Proteomes" id="UP001190926"/>
    </source>
</evidence>
<dbReference type="PANTHER" id="PTHR24291:SF185">
    <property type="entry name" value="PREMNASPIRODIENE OXYGENASE-LIKE"/>
    <property type="match status" value="1"/>
</dbReference>
<dbReference type="InterPro" id="IPR050196">
    <property type="entry name" value="Cytochrome_P450_Monoox"/>
</dbReference>
<dbReference type="PRINTS" id="PR00463">
    <property type="entry name" value="EP450I"/>
</dbReference>
<feature type="binding site" description="axial binding residue" evidence="4">
    <location>
        <position position="445"/>
    </location>
    <ligand>
        <name>heme</name>
        <dbReference type="ChEBI" id="CHEBI:30413"/>
    </ligand>
    <ligandPart>
        <name>Fe</name>
        <dbReference type="ChEBI" id="CHEBI:18248"/>
    </ligandPart>
</feature>
<comment type="caution">
    <text evidence="6">The sequence shown here is derived from an EMBL/GenBank/DDBJ whole genome shotgun (WGS) entry which is preliminary data.</text>
</comment>
<comment type="similarity">
    <text evidence="2 5">Belongs to the cytochrome P450 family.</text>
</comment>
<dbReference type="GO" id="GO:0005506">
    <property type="term" value="F:iron ion binding"/>
    <property type="evidence" value="ECO:0007669"/>
    <property type="project" value="InterPro"/>
</dbReference>
<dbReference type="EMBL" id="SDAM02000052">
    <property type="protein sequence ID" value="KAH6834250.1"/>
    <property type="molecule type" value="Genomic_DNA"/>
</dbReference>
<dbReference type="InterPro" id="IPR036396">
    <property type="entry name" value="Cyt_P450_sf"/>
</dbReference>
<gene>
    <name evidence="6" type="ORF">C2S53_004613</name>
</gene>
<dbReference type="GO" id="GO:0020037">
    <property type="term" value="F:heme binding"/>
    <property type="evidence" value="ECO:0007669"/>
    <property type="project" value="InterPro"/>
</dbReference>
<sequence length="502" mass="55950">MASCLEREINAFLWLSLISVTSYLLGKLAKIFELWRKARPIPGPPCPSFYGHGGLISTSSLTDILYAMHKKYGGVVKLWLGPAQLLVSIEDMDLIREVLLKAEDKLPLTGRAFRLAFGKSSLFISSFDKVEHKRNSLELKLGGALLERAHLIPEQIWGCVIENAQSARANGAVDSKEISLHLAYTILATTIFGDVFLAWPKATVYEELLMNISKDACFWASYSITPFWKRDFWRYQDSCAKLKCLTEELIKECRQKCKSGFLWESDGHDNTEYEPCGEIISLMFHGSLTMAALIANILTRLVTHVDIQDKIYSEIVMVQKVGRSPDEQNYDMTPNLLAVVYESARLLPAGPLLQRCSLQHDLKLKDGTVIPAGAIIVVPVQLVQMDSSNWGSDALKFNPCRFLSSTDGRCIPDQKETSTGHTSSVLKDPNEFKAFLPFGSGTRACIGQKLAVLGISSLFAALLERYEVRLQPGSEINPKPKMNNCILQLLPSPQIVFVKRSA</sequence>
<evidence type="ECO:0000256" key="4">
    <source>
        <dbReference type="PIRSR" id="PIRSR602401-1"/>
    </source>
</evidence>
<evidence type="ECO:0000256" key="3">
    <source>
        <dbReference type="ARBA" id="ARBA00023002"/>
    </source>
</evidence>
<dbReference type="InterPro" id="IPR001128">
    <property type="entry name" value="Cyt_P450"/>
</dbReference>
<comment type="subcellular location">
    <subcellularLocation>
        <location evidence="1">Membrane</location>
        <topology evidence="1">Single-pass membrane protein</topology>
    </subcellularLocation>
</comment>
<proteinExistence type="inferred from homology"/>
<keyword evidence="7" id="KW-1185">Reference proteome</keyword>
<dbReference type="InterPro" id="IPR017972">
    <property type="entry name" value="Cyt_P450_CS"/>
</dbReference>
<evidence type="ECO:0008006" key="8">
    <source>
        <dbReference type="Google" id="ProtNLM"/>
    </source>
</evidence>
<dbReference type="GO" id="GO:0016020">
    <property type="term" value="C:membrane"/>
    <property type="evidence" value="ECO:0007669"/>
    <property type="project" value="UniProtKB-SubCell"/>
</dbReference>
<dbReference type="PROSITE" id="PS00086">
    <property type="entry name" value="CYTOCHROME_P450"/>
    <property type="match status" value="1"/>
</dbReference>
<dbReference type="SUPFAM" id="SSF48264">
    <property type="entry name" value="Cytochrome P450"/>
    <property type="match status" value="1"/>
</dbReference>
<dbReference type="InterPro" id="IPR002401">
    <property type="entry name" value="Cyt_P450_E_grp-I"/>
</dbReference>
<evidence type="ECO:0000256" key="2">
    <source>
        <dbReference type="ARBA" id="ARBA00010617"/>
    </source>
</evidence>
<evidence type="ECO:0000256" key="5">
    <source>
        <dbReference type="RuleBase" id="RU000461"/>
    </source>
</evidence>
<dbReference type="Proteomes" id="UP001190926">
    <property type="component" value="Unassembled WGS sequence"/>
</dbReference>
<evidence type="ECO:0000313" key="6">
    <source>
        <dbReference type="EMBL" id="KAH6834250.1"/>
    </source>
</evidence>
<dbReference type="AlphaFoldDB" id="A0AAD4PCL3"/>
<protein>
    <recommendedName>
        <fullName evidence="8">Cytochrome P450</fullName>
    </recommendedName>
</protein>